<evidence type="ECO:0000313" key="7">
    <source>
        <dbReference type="Proteomes" id="UP001266099"/>
    </source>
</evidence>
<keyword evidence="7" id="KW-1185">Reference proteome</keyword>
<dbReference type="SUPFAM" id="SSF52540">
    <property type="entry name" value="P-loop containing nucleoside triphosphate hydrolases"/>
    <property type="match status" value="1"/>
</dbReference>
<dbReference type="PANTHER" id="PTHR42794:SF1">
    <property type="entry name" value="HEMIN IMPORT ATP-BINDING PROTEIN HMUV"/>
    <property type="match status" value="1"/>
</dbReference>
<dbReference type="InterPro" id="IPR003593">
    <property type="entry name" value="AAA+_ATPase"/>
</dbReference>
<dbReference type="InterPro" id="IPR017871">
    <property type="entry name" value="ABC_transporter-like_CS"/>
</dbReference>
<dbReference type="Pfam" id="PF00005">
    <property type="entry name" value="ABC_tran"/>
    <property type="match status" value="1"/>
</dbReference>
<dbReference type="NCBIfam" id="NF010068">
    <property type="entry name" value="PRK13548.1"/>
    <property type="match status" value="1"/>
</dbReference>
<protein>
    <submittedName>
        <fullName evidence="6">Iron complex transport system ATP-binding protein</fullName>
    </submittedName>
</protein>
<dbReference type="InterPro" id="IPR027417">
    <property type="entry name" value="P-loop_NTPase"/>
</dbReference>
<comment type="caution">
    <text evidence="6">The sequence shown here is derived from an EMBL/GenBank/DDBJ whole genome shotgun (WGS) entry which is preliminary data.</text>
</comment>
<dbReference type="Gene3D" id="3.40.50.300">
    <property type="entry name" value="P-loop containing nucleotide triphosphate hydrolases"/>
    <property type="match status" value="1"/>
</dbReference>
<evidence type="ECO:0000256" key="1">
    <source>
        <dbReference type="ARBA" id="ARBA00022448"/>
    </source>
</evidence>
<keyword evidence="3 6" id="KW-0067">ATP-binding</keyword>
<dbReference type="CDD" id="cd03214">
    <property type="entry name" value="ABC_Iron-Siderophores_B12_Hemin"/>
    <property type="match status" value="1"/>
</dbReference>
<keyword evidence="2" id="KW-0547">Nucleotide-binding</keyword>
<evidence type="ECO:0000256" key="4">
    <source>
        <dbReference type="ARBA" id="ARBA00022967"/>
    </source>
</evidence>
<gene>
    <name evidence="6" type="ORF">J2S36_001098</name>
</gene>
<dbReference type="PROSITE" id="PS50893">
    <property type="entry name" value="ABC_TRANSPORTER_2"/>
    <property type="match status" value="1"/>
</dbReference>
<dbReference type="InterPro" id="IPR003439">
    <property type="entry name" value="ABC_transporter-like_ATP-bd"/>
</dbReference>
<dbReference type="RefSeq" id="WP_309956315.1">
    <property type="nucleotide sequence ID" value="NZ_JAVDUJ010000001.1"/>
</dbReference>
<dbReference type="Proteomes" id="UP001266099">
    <property type="component" value="Unassembled WGS sequence"/>
</dbReference>
<organism evidence="6 7">
    <name type="scientific">Arcanobacterium hippocoleae</name>
    <dbReference type="NCBI Taxonomy" id="149017"/>
    <lineage>
        <taxon>Bacteria</taxon>
        <taxon>Bacillati</taxon>
        <taxon>Actinomycetota</taxon>
        <taxon>Actinomycetes</taxon>
        <taxon>Actinomycetales</taxon>
        <taxon>Actinomycetaceae</taxon>
        <taxon>Arcanobacterium</taxon>
    </lineage>
</organism>
<dbReference type="SMART" id="SM00382">
    <property type="entry name" value="AAA"/>
    <property type="match status" value="1"/>
</dbReference>
<sequence>MSHNLNTLESDVSMSDTRINNQPMLRADNVSFSYGTREILHEVSLDVYSGEIIGVLGPNGTGKSTLLGVLTGDLSVQHGVVQIGGKSLQEYTRQELARTRSVMPQASEFPFSYLVYDVVSMGRSAWGTSEAENAQIVRNAMQCTDVAKMEDRDIMTLSGGEAARVTLARVVAQEARVVFLDEPTAALDIAHQERTMQLCRNMAKNGDAVIAIMHDIQLAAAYCDRISLLKSGRVVACGTPSEVLTSEQLSFVYDWPIRVIPHGNGAIAIVPERS</sequence>
<evidence type="ECO:0000313" key="6">
    <source>
        <dbReference type="EMBL" id="MDR6939555.1"/>
    </source>
</evidence>
<feature type="domain" description="ABC transporter" evidence="5">
    <location>
        <begin position="25"/>
        <end position="256"/>
    </location>
</feature>
<proteinExistence type="predicted"/>
<evidence type="ECO:0000256" key="2">
    <source>
        <dbReference type="ARBA" id="ARBA00022741"/>
    </source>
</evidence>
<name>A0ABU1T3Y6_9ACTO</name>
<keyword evidence="1" id="KW-0813">Transport</keyword>
<evidence type="ECO:0000256" key="3">
    <source>
        <dbReference type="ARBA" id="ARBA00022840"/>
    </source>
</evidence>
<keyword evidence="4" id="KW-1278">Translocase</keyword>
<accession>A0ABU1T3Y6</accession>
<dbReference type="PROSITE" id="PS00211">
    <property type="entry name" value="ABC_TRANSPORTER_1"/>
    <property type="match status" value="1"/>
</dbReference>
<dbReference type="PANTHER" id="PTHR42794">
    <property type="entry name" value="HEMIN IMPORT ATP-BINDING PROTEIN HMUV"/>
    <property type="match status" value="1"/>
</dbReference>
<reference evidence="6 7" key="1">
    <citation type="submission" date="2023-07" db="EMBL/GenBank/DDBJ databases">
        <title>Sequencing the genomes of 1000 actinobacteria strains.</title>
        <authorList>
            <person name="Klenk H.-P."/>
        </authorList>
    </citation>
    <scope>NUCLEOTIDE SEQUENCE [LARGE SCALE GENOMIC DNA]</scope>
    <source>
        <strain evidence="6 7">DSM 15539</strain>
    </source>
</reference>
<dbReference type="EMBL" id="JAVDUJ010000001">
    <property type="protein sequence ID" value="MDR6939555.1"/>
    <property type="molecule type" value="Genomic_DNA"/>
</dbReference>
<dbReference type="GO" id="GO:0005524">
    <property type="term" value="F:ATP binding"/>
    <property type="evidence" value="ECO:0007669"/>
    <property type="project" value="UniProtKB-KW"/>
</dbReference>
<evidence type="ECO:0000259" key="5">
    <source>
        <dbReference type="PROSITE" id="PS50893"/>
    </source>
</evidence>